<keyword evidence="1" id="KW-0812">Transmembrane</keyword>
<evidence type="ECO:0000313" key="4">
    <source>
        <dbReference type="Proteomes" id="UP000245168"/>
    </source>
</evidence>
<dbReference type="RefSeq" id="WP_109251429.1">
    <property type="nucleotide sequence ID" value="NZ_QEXV01000001.1"/>
</dbReference>
<dbReference type="EMBL" id="QEXV01000001">
    <property type="protein sequence ID" value="PWE18155.1"/>
    <property type="molecule type" value="Genomic_DNA"/>
</dbReference>
<evidence type="ECO:0000256" key="1">
    <source>
        <dbReference type="SAM" id="Phobius"/>
    </source>
</evidence>
<sequence>MRQSRRNRNRQSSQRREIRLAFLVVLAIASFIALTPGPSAPDSLFGRDKFDHLAAFAALAVLARAGWPRRTRLLTGGLLFVYGMGIELVQSIPLVGRTASIADLAANGLGIAAGLLLAWAGGRFPRGPGR</sequence>
<feature type="transmembrane region" description="Helical" evidence="1">
    <location>
        <begin position="74"/>
        <end position="92"/>
    </location>
</feature>
<comment type="caution">
    <text evidence="3">The sequence shown here is derived from an EMBL/GenBank/DDBJ whole genome shotgun (WGS) entry which is preliminary data.</text>
</comment>
<dbReference type="PANTHER" id="PTHR28008">
    <property type="entry name" value="DOMAIN PROTEIN, PUTATIVE (AFU_ORTHOLOGUE AFUA_3G10980)-RELATED"/>
    <property type="match status" value="1"/>
</dbReference>
<dbReference type="PANTHER" id="PTHR28008:SF1">
    <property type="entry name" value="DOMAIN PROTEIN, PUTATIVE (AFU_ORTHOLOGUE AFUA_3G10980)-RELATED"/>
    <property type="match status" value="1"/>
</dbReference>
<feature type="transmembrane region" description="Helical" evidence="1">
    <location>
        <begin position="50"/>
        <end position="67"/>
    </location>
</feature>
<evidence type="ECO:0000259" key="2">
    <source>
        <dbReference type="Pfam" id="PF04892"/>
    </source>
</evidence>
<feature type="transmembrane region" description="Helical" evidence="1">
    <location>
        <begin position="104"/>
        <end position="122"/>
    </location>
</feature>
<dbReference type="Proteomes" id="UP000245168">
    <property type="component" value="Unassembled WGS sequence"/>
</dbReference>
<protein>
    <recommendedName>
        <fullName evidence="2">VanZ-like domain-containing protein</fullName>
    </recommendedName>
</protein>
<dbReference type="InterPro" id="IPR006976">
    <property type="entry name" value="VanZ-like"/>
</dbReference>
<organism evidence="3 4">
    <name type="scientific">Marinicauda salina</name>
    <dbReference type="NCBI Taxonomy" id="2135793"/>
    <lineage>
        <taxon>Bacteria</taxon>
        <taxon>Pseudomonadati</taxon>
        <taxon>Pseudomonadota</taxon>
        <taxon>Alphaproteobacteria</taxon>
        <taxon>Maricaulales</taxon>
        <taxon>Maricaulaceae</taxon>
        <taxon>Marinicauda</taxon>
    </lineage>
</organism>
<evidence type="ECO:0000313" key="3">
    <source>
        <dbReference type="EMBL" id="PWE18155.1"/>
    </source>
</evidence>
<feature type="transmembrane region" description="Helical" evidence="1">
    <location>
        <begin position="20"/>
        <end position="38"/>
    </location>
</feature>
<gene>
    <name evidence="3" type="ORF">DDZ18_00645</name>
</gene>
<proteinExistence type="predicted"/>
<keyword evidence="1" id="KW-0472">Membrane</keyword>
<keyword evidence="4" id="KW-1185">Reference proteome</keyword>
<reference evidence="4" key="1">
    <citation type="submission" date="2018-05" db="EMBL/GenBank/DDBJ databases">
        <authorList>
            <person name="Liu B.-T."/>
        </authorList>
    </citation>
    <scope>NUCLEOTIDE SEQUENCE [LARGE SCALE GENOMIC DNA]</scope>
    <source>
        <strain evidence="4">WD6-1</strain>
    </source>
</reference>
<dbReference type="Pfam" id="PF04892">
    <property type="entry name" value="VanZ"/>
    <property type="match status" value="1"/>
</dbReference>
<name>A0A2U2BVV4_9PROT</name>
<keyword evidence="1" id="KW-1133">Transmembrane helix</keyword>
<dbReference type="AlphaFoldDB" id="A0A2U2BVV4"/>
<accession>A0A2U2BVV4</accession>
<feature type="domain" description="VanZ-like" evidence="2">
    <location>
        <begin position="46"/>
        <end position="119"/>
    </location>
</feature>
<dbReference type="OrthoDB" id="7632002at2"/>